<gene>
    <name evidence="8" type="ORF">ODALV1_LOCUS29481</name>
</gene>
<evidence type="ECO:0000313" key="8">
    <source>
        <dbReference type="EMBL" id="CAL8143343.1"/>
    </source>
</evidence>
<feature type="compositionally biased region" description="Low complexity" evidence="7">
    <location>
        <begin position="253"/>
        <end position="263"/>
    </location>
</feature>
<evidence type="ECO:0000256" key="3">
    <source>
        <dbReference type="ARBA" id="ARBA00022553"/>
    </source>
</evidence>
<keyword evidence="4" id="KW-0677">Repeat</keyword>
<protein>
    <recommendedName>
        <fullName evidence="6">Microtubule-associated protein</fullName>
    </recommendedName>
</protein>
<proteinExistence type="predicted"/>
<evidence type="ECO:0000256" key="5">
    <source>
        <dbReference type="ARBA" id="ARBA00023212"/>
    </source>
</evidence>
<feature type="region of interest" description="Disordered" evidence="7">
    <location>
        <begin position="1"/>
        <end position="130"/>
    </location>
</feature>
<dbReference type="Pfam" id="PF00418">
    <property type="entry name" value="Tubulin-binding"/>
    <property type="match status" value="3"/>
</dbReference>
<evidence type="ECO:0000313" key="9">
    <source>
        <dbReference type="Proteomes" id="UP001642540"/>
    </source>
</evidence>
<keyword evidence="2 6" id="KW-0963">Cytoplasm</keyword>
<dbReference type="Proteomes" id="UP001642540">
    <property type="component" value="Unassembled WGS sequence"/>
</dbReference>
<organism evidence="8 9">
    <name type="scientific">Orchesella dallaii</name>
    <dbReference type="NCBI Taxonomy" id="48710"/>
    <lineage>
        <taxon>Eukaryota</taxon>
        <taxon>Metazoa</taxon>
        <taxon>Ecdysozoa</taxon>
        <taxon>Arthropoda</taxon>
        <taxon>Hexapoda</taxon>
        <taxon>Collembola</taxon>
        <taxon>Entomobryomorpha</taxon>
        <taxon>Entomobryoidea</taxon>
        <taxon>Orchesellidae</taxon>
        <taxon>Orchesellinae</taxon>
        <taxon>Orchesella</taxon>
    </lineage>
</organism>
<evidence type="ECO:0000256" key="1">
    <source>
        <dbReference type="ARBA" id="ARBA00004245"/>
    </source>
</evidence>
<dbReference type="PROSITE" id="PS51491">
    <property type="entry name" value="TAU_MAP_2"/>
    <property type="match status" value="2"/>
</dbReference>
<feature type="compositionally biased region" description="Basic and acidic residues" evidence="7">
    <location>
        <begin position="220"/>
        <end position="234"/>
    </location>
</feature>
<evidence type="ECO:0000256" key="4">
    <source>
        <dbReference type="ARBA" id="ARBA00022737"/>
    </source>
</evidence>
<feature type="compositionally biased region" description="Low complexity" evidence="7">
    <location>
        <begin position="93"/>
        <end position="122"/>
    </location>
</feature>
<evidence type="ECO:0000256" key="7">
    <source>
        <dbReference type="SAM" id="MobiDB-lite"/>
    </source>
</evidence>
<keyword evidence="9" id="KW-1185">Reference proteome</keyword>
<evidence type="ECO:0000256" key="6">
    <source>
        <dbReference type="RuleBase" id="RU000686"/>
    </source>
</evidence>
<reference evidence="8 9" key="1">
    <citation type="submission" date="2024-08" db="EMBL/GenBank/DDBJ databases">
        <authorList>
            <person name="Cucini C."/>
            <person name="Frati F."/>
        </authorList>
    </citation>
    <scope>NUCLEOTIDE SEQUENCE [LARGE SCALE GENOMIC DNA]</scope>
</reference>
<dbReference type="EMBL" id="CAXLJM020000154">
    <property type="protein sequence ID" value="CAL8143343.1"/>
    <property type="molecule type" value="Genomic_DNA"/>
</dbReference>
<keyword evidence="6" id="KW-0493">Microtubule</keyword>
<dbReference type="PROSITE" id="PS00229">
    <property type="entry name" value="TAU_MAP_1"/>
    <property type="match status" value="2"/>
</dbReference>
<feature type="region of interest" description="Disordered" evidence="7">
    <location>
        <begin position="212"/>
        <end position="269"/>
    </location>
</feature>
<sequence length="269" mass="27749">MESTGEAGAAENGQVGTESPAPPRSLEEAAAAQMAQLDLEGNKLPTPTVSKTRANGSASSNGSVGDLKSNSKPNISSRPSTRSSSTGQALGGTSRTSSSTRSASSSRKSSQQSVSPTTSTTPDIKKVPMNKIVVGTTPSPNVAKVGSKIGSLQNTTYKPTGGNVKIESKKLQWKAESKIGSLNNVKHKPGGGNIKIETQKIDLKVQSKIGSLQNVKHKPGGGDKKIFDDKEYIRQQKQATASASTSKPGSVGGSKASSMKGSAENLLQQ</sequence>
<dbReference type="PANTHER" id="PTHR11501:SF18">
    <property type="entry name" value="MICROTUBULE-ASSOCIATED PROTEIN"/>
    <property type="match status" value="1"/>
</dbReference>
<feature type="compositionally biased region" description="Low complexity" evidence="7">
    <location>
        <begin position="76"/>
        <end position="86"/>
    </location>
</feature>
<feature type="compositionally biased region" description="Polar residues" evidence="7">
    <location>
        <begin position="235"/>
        <end position="248"/>
    </location>
</feature>
<dbReference type="InterPro" id="IPR027324">
    <property type="entry name" value="MAP2/MAP4/Tau"/>
</dbReference>
<accession>A0ABP1S455</accession>
<dbReference type="InterPro" id="IPR001084">
    <property type="entry name" value="MAP_tubulin-bd_rpt"/>
</dbReference>
<feature type="compositionally biased region" description="Low complexity" evidence="7">
    <location>
        <begin position="54"/>
        <end position="63"/>
    </location>
</feature>
<dbReference type="PANTHER" id="PTHR11501">
    <property type="entry name" value="MICROTUBULE-ASSOCIATED PROTEIN"/>
    <property type="match status" value="1"/>
</dbReference>
<keyword evidence="5 6" id="KW-0206">Cytoskeleton</keyword>
<keyword evidence="3" id="KW-0597">Phosphoprotein</keyword>
<evidence type="ECO:0000256" key="2">
    <source>
        <dbReference type="ARBA" id="ARBA00022490"/>
    </source>
</evidence>
<comment type="caution">
    <text evidence="8">The sequence shown here is derived from an EMBL/GenBank/DDBJ whole genome shotgun (WGS) entry which is preliminary data.</text>
</comment>
<comment type="subcellular location">
    <subcellularLocation>
        <location evidence="1 6">Cytoplasm</location>
        <location evidence="1 6">Cytoskeleton</location>
    </subcellularLocation>
</comment>
<name>A0ABP1S455_9HEXA</name>
<feature type="compositionally biased region" description="Low complexity" evidence="7">
    <location>
        <begin position="28"/>
        <end position="39"/>
    </location>
</feature>